<evidence type="ECO:0000259" key="2">
    <source>
        <dbReference type="Pfam" id="PF02541"/>
    </source>
</evidence>
<dbReference type="Gene3D" id="3.30.420.150">
    <property type="entry name" value="Exopolyphosphatase. Domain 2"/>
    <property type="match status" value="1"/>
</dbReference>
<accession>A0A8G2M769</accession>
<dbReference type="InterPro" id="IPR003695">
    <property type="entry name" value="Ppx_GppA_N"/>
</dbReference>
<dbReference type="AlphaFoldDB" id="A0A8G2M769"/>
<protein>
    <submittedName>
        <fullName evidence="3">Guanosine-5'-triphosphate,3'-diphosphate pyrophosphatase</fullName>
        <ecNumber evidence="3">3.6.1.40</ecNumber>
    </submittedName>
</protein>
<dbReference type="GO" id="GO:0008894">
    <property type="term" value="F:guanosine-5'-triphosphate,3'-diphosphate diphosphatase activity"/>
    <property type="evidence" value="ECO:0007669"/>
    <property type="project" value="UniProtKB-EC"/>
</dbReference>
<dbReference type="EMBL" id="UGGQ01000006">
    <property type="protein sequence ID" value="STO16582.1"/>
    <property type="molecule type" value="Genomic_DNA"/>
</dbReference>
<dbReference type="Proteomes" id="UP000255284">
    <property type="component" value="Unassembled WGS sequence"/>
</dbReference>
<dbReference type="InterPro" id="IPR050273">
    <property type="entry name" value="GppA/Ppx_hydrolase"/>
</dbReference>
<evidence type="ECO:0000313" key="3">
    <source>
        <dbReference type="EMBL" id="STO16582.1"/>
    </source>
</evidence>
<evidence type="ECO:0000313" key="4">
    <source>
        <dbReference type="Proteomes" id="UP000255284"/>
    </source>
</evidence>
<name>A0A8G2M769_9ACTO</name>
<evidence type="ECO:0000256" key="1">
    <source>
        <dbReference type="SAM" id="MobiDB-lite"/>
    </source>
</evidence>
<proteinExistence type="predicted"/>
<comment type="caution">
    <text evidence="3">The sequence shown here is derived from an EMBL/GenBank/DDBJ whole genome shotgun (WGS) entry which is preliminary data.</text>
</comment>
<keyword evidence="3" id="KW-0378">Hydrolase</keyword>
<organism evidence="3 4">
    <name type="scientific">Mobiluncus mulieris</name>
    <dbReference type="NCBI Taxonomy" id="2052"/>
    <lineage>
        <taxon>Bacteria</taxon>
        <taxon>Bacillati</taxon>
        <taxon>Actinomycetota</taxon>
        <taxon>Actinomycetes</taxon>
        <taxon>Actinomycetales</taxon>
        <taxon>Actinomycetaceae</taxon>
        <taxon>Mobiluncus</taxon>
    </lineage>
</organism>
<dbReference type="PANTHER" id="PTHR30005">
    <property type="entry name" value="EXOPOLYPHOSPHATASE"/>
    <property type="match status" value="1"/>
</dbReference>
<dbReference type="RefSeq" id="WP_115325790.1">
    <property type="nucleotide sequence ID" value="NZ_JACHMA010000001.1"/>
</dbReference>
<feature type="region of interest" description="Disordered" evidence="1">
    <location>
        <begin position="157"/>
        <end position="178"/>
    </location>
</feature>
<dbReference type="Pfam" id="PF02541">
    <property type="entry name" value="Ppx-GppA"/>
    <property type="match status" value="1"/>
</dbReference>
<dbReference type="SUPFAM" id="SSF53067">
    <property type="entry name" value="Actin-like ATPase domain"/>
    <property type="match status" value="2"/>
</dbReference>
<dbReference type="GeneID" id="61168777"/>
<feature type="domain" description="Ppx/GppA phosphatase N-terminal" evidence="2">
    <location>
        <begin position="28"/>
        <end position="326"/>
    </location>
</feature>
<gene>
    <name evidence="3" type="primary">gppA</name>
    <name evidence="3" type="ORF">NCTC11819_01152</name>
</gene>
<dbReference type="PANTHER" id="PTHR30005:SF13">
    <property type="entry name" value="EXOPOLYPHOSPHATASE 2"/>
    <property type="match status" value="1"/>
</dbReference>
<sequence>MRLAAIDCGTHSIRLLISDFDPTHPEVSPREVLRKTQIVGLGAGVDKTGHLAPEALNRTFTAVEDYAARIRQAQVDRVRMVATSASRDADNFFEFATGVEARLGVAPEVISGREEATLGFSGAVALHPGLAAPALVVDIGGGSTEFSFGRPGASGVVTSSDSLGASPDAEDSPRSGLATHETVKPALEAAISMNMGSTRVTERYLRPAEDSRGIPSEAAVAQASEFIDALIAEAAETVPLSQARTLIGVAGSVTTLTALGLSLETYDRFRINGAVLSSAKHRELARELIVMPRAKKAALGPMHPKRVDQIAGGVLVWERILAYLEGQPDPDSGAAPRGSFPVCTSENDILDGLMFALAGTASASAGGAVERGAQRD</sequence>
<dbReference type="EC" id="3.6.1.40" evidence="3"/>
<dbReference type="InterPro" id="IPR043129">
    <property type="entry name" value="ATPase_NBD"/>
</dbReference>
<reference evidence="3 4" key="1">
    <citation type="submission" date="2018-06" db="EMBL/GenBank/DDBJ databases">
        <authorList>
            <consortium name="Pathogen Informatics"/>
            <person name="Doyle S."/>
        </authorList>
    </citation>
    <scope>NUCLEOTIDE SEQUENCE [LARGE SCALE GENOMIC DNA]</scope>
    <source>
        <strain evidence="3 4">NCTC11819</strain>
    </source>
</reference>
<dbReference type="Gene3D" id="3.30.420.40">
    <property type="match status" value="1"/>
</dbReference>